<dbReference type="AlphaFoldDB" id="A0A7Y0S516"/>
<dbReference type="Proteomes" id="UP000555836">
    <property type="component" value="Unassembled WGS sequence"/>
</dbReference>
<comment type="caution">
    <text evidence="2">The sequence shown here is derived from an EMBL/GenBank/DDBJ whole genome shotgun (WGS) entry which is preliminary data.</text>
</comment>
<organism evidence="2 3">
    <name type="scientific">Vibrio parahaemolyticus</name>
    <dbReference type="NCBI Taxonomy" id="670"/>
    <lineage>
        <taxon>Bacteria</taxon>
        <taxon>Pseudomonadati</taxon>
        <taxon>Pseudomonadota</taxon>
        <taxon>Gammaproteobacteria</taxon>
        <taxon>Vibrionales</taxon>
        <taxon>Vibrionaceae</taxon>
        <taxon>Vibrio</taxon>
    </lineage>
</organism>
<evidence type="ECO:0000313" key="3">
    <source>
        <dbReference type="Proteomes" id="UP000555836"/>
    </source>
</evidence>
<dbReference type="RefSeq" id="WP_025623283.1">
    <property type="nucleotide sequence ID" value="NZ_CP011407.1"/>
</dbReference>
<name>A0A7Y0S516_VIBPH</name>
<reference evidence="2 3" key="1">
    <citation type="submission" date="2020-04" db="EMBL/GenBank/DDBJ databases">
        <title>Whole-genome sequencing of Vibrio spp. from China reveals different genetic environments of blaCTX-M-14 among diverse lineages.</title>
        <authorList>
            <person name="Zheng Z."/>
            <person name="Ye L."/>
            <person name="Chen S."/>
        </authorList>
    </citation>
    <scope>NUCLEOTIDE SEQUENCE [LARGE SCALE GENOMIC DNA]</scope>
    <source>
        <strain evidence="2 3">Vb0574</strain>
    </source>
</reference>
<sequence>MRYLLRILFVLTLSMLSGHLHAAQHHNTNHVTSERLDKLLQSDFQSVVNAPHSEAQQHYWGSDGFERHIKRDLFALVSYRRTSTDDGSLSLSFESEYHLLVAFLPPPLKELAWQTIPLPTDSYGMLKNQRSLYRLSGRKEANLLYVFKHGRESIITV</sequence>
<dbReference type="EMBL" id="JABCLD010001111">
    <property type="protein sequence ID" value="NMU26308.1"/>
    <property type="molecule type" value="Genomic_DNA"/>
</dbReference>
<protein>
    <submittedName>
        <fullName evidence="2">Uncharacterized protein</fullName>
    </submittedName>
</protein>
<keyword evidence="1" id="KW-0732">Signal</keyword>
<feature type="chain" id="PRO_5031005341" evidence="1">
    <location>
        <begin position="23"/>
        <end position="157"/>
    </location>
</feature>
<proteinExistence type="predicted"/>
<accession>A0A7Y0S516</accession>
<gene>
    <name evidence="2" type="ORF">HKB21_11790</name>
</gene>
<evidence type="ECO:0000256" key="1">
    <source>
        <dbReference type="SAM" id="SignalP"/>
    </source>
</evidence>
<evidence type="ECO:0000313" key="2">
    <source>
        <dbReference type="EMBL" id="NMU26308.1"/>
    </source>
</evidence>
<feature type="signal peptide" evidence="1">
    <location>
        <begin position="1"/>
        <end position="22"/>
    </location>
</feature>